<evidence type="ECO:0000256" key="5">
    <source>
        <dbReference type="ARBA" id="ARBA00023136"/>
    </source>
</evidence>
<reference evidence="11" key="2">
    <citation type="journal article" date="2020" name="Plant J.">
        <title>Transposons played a major role in the diversification between the closely related almond and peach genomes: results from the almond genome sequence.</title>
        <authorList>
            <person name="Alioto T."/>
            <person name="Alexiou K.G."/>
            <person name="Bardil A."/>
            <person name="Barteri F."/>
            <person name="Castanera R."/>
            <person name="Cruz F."/>
            <person name="Dhingra A."/>
            <person name="Duval H."/>
            <person name="Fernandez I Marti A."/>
            <person name="Frias L."/>
            <person name="Galan B."/>
            <person name="Garcia J.L."/>
            <person name="Howad W."/>
            <person name="Gomez-Garrido J."/>
            <person name="Gut M."/>
            <person name="Julca I."/>
            <person name="Morata J."/>
            <person name="Puigdomenech P."/>
            <person name="Ribeca P."/>
            <person name="Rubio Cabetas M.J."/>
            <person name="Vlasova A."/>
            <person name="Wirthensohn M."/>
            <person name="Garcia-Mas J."/>
            <person name="Gabaldon T."/>
            <person name="Casacuberta J.M."/>
            <person name="Arus P."/>
        </authorList>
    </citation>
    <scope>NUCLEOTIDE SEQUENCE [LARGE SCALE GENOMIC DNA]</scope>
    <source>
        <strain evidence="11">cv. Texas</strain>
    </source>
</reference>
<dbReference type="Gene3D" id="3.80.10.10">
    <property type="entry name" value="Ribonuclease Inhibitor"/>
    <property type="match status" value="1"/>
</dbReference>
<evidence type="ECO:0000256" key="3">
    <source>
        <dbReference type="ARBA" id="ARBA00022729"/>
    </source>
</evidence>
<gene>
    <name evidence="10" type="ORF">ALMOND_2B024600</name>
    <name evidence="9" type="ORF">L3X38_022559</name>
</gene>
<keyword evidence="4 8" id="KW-1133">Transmembrane helix</keyword>
<dbReference type="InterPro" id="IPR046956">
    <property type="entry name" value="RLP23-like"/>
</dbReference>
<evidence type="ECO:0000313" key="11">
    <source>
        <dbReference type="Proteomes" id="UP000327085"/>
    </source>
</evidence>
<evidence type="ECO:0000313" key="10">
    <source>
        <dbReference type="EMBL" id="VVA22116.1"/>
    </source>
</evidence>
<evidence type="ECO:0000256" key="6">
    <source>
        <dbReference type="ARBA" id="ARBA00023170"/>
    </source>
</evidence>
<evidence type="ECO:0000256" key="1">
    <source>
        <dbReference type="ARBA" id="ARBA00004479"/>
    </source>
</evidence>
<dbReference type="InterPro" id="IPR032675">
    <property type="entry name" value="LRR_dom_sf"/>
</dbReference>
<name>A0A5E4F2S8_PRUDU</name>
<keyword evidence="2 8" id="KW-0812">Transmembrane</keyword>
<keyword evidence="6 10" id="KW-0675">Receptor</keyword>
<keyword evidence="12" id="KW-1185">Reference proteome</keyword>
<dbReference type="AlphaFoldDB" id="A0A5E4F2S8"/>
<keyword evidence="7" id="KW-0325">Glycoprotein</keyword>
<proteinExistence type="predicted"/>
<evidence type="ECO:0000256" key="4">
    <source>
        <dbReference type="ARBA" id="ARBA00022989"/>
    </source>
</evidence>
<evidence type="ECO:0000313" key="9">
    <source>
        <dbReference type="EMBL" id="KAI5332430.1"/>
    </source>
</evidence>
<sequence>MKDNNFRGEIPSSLKNSSFVMGIYLGGNQLTGNVPSWIDSNMPQLSMLRLRSNSFKWTYPRQPWPHWISSLTFLSHLNLSYNNLNGRIPSGSQLQVLENDWSVYKGNPSLCGVPLTTKCLGDDSITPNKDPEDKNEDDEDDKGVVWFYASLGLGFIVGCWGVCGTLVLKKSWRYAYFRIFDGIKDKVALASAFKVARLQRKS</sequence>
<dbReference type="EMBL" id="JAJFAZ020000004">
    <property type="protein sequence ID" value="KAI5332430.1"/>
    <property type="molecule type" value="Genomic_DNA"/>
</dbReference>
<comment type="subcellular location">
    <subcellularLocation>
        <location evidence="1">Membrane</location>
        <topology evidence="1">Single-pass type I membrane protein</topology>
    </subcellularLocation>
</comment>
<dbReference type="EMBL" id="CABIKO010000058">
    <property type="protein sequence ID" value="VVA22116.1"/>
    <property type="molecule type" value="Genomic_DNA"/>
</dbReference>
<protein>
    <submittedName>
        <fullName evidence="10">PREDICTED: LRR receptor</fullName>
    </submittedName>
</protein>
<dbReference type="Proteomes" id="UP001054821">
    <property type="component" value="Chromosome 4"/>
</dbReference>
<accession>A0A5E4F2S8</accession>
<reference evidence="10" key="1">
    <citation type="submission" date="2019-07" db="EMBL/GenBank/DDBJ databases">
        <authorList>
            <person name="Alioto T."/>
            <person name="Alioto T."/>
            <person name="Gomez Garrido J."/>
        </authorList>
    </citation>
    <scope>NUCLEOTIDE SEQUENCE</scope>
</reference>
<evidence type="ECO:0000313" key="12">
    <source>
        <dbReference type="Proteomes" id="UP001054821"/>
    </source>
</evidence>
<dbReference type="PANTHER" id="PTHR48063:SF90">
    <property type="entry name" value="OS11G0565920 PROTEIN"/>
    <property type="match status" value="1"/>
</dbReference>
<reference evidence="9 12" key="3">
    <citation type="journal article" date="2022" name="G3 (Bethesda)">
        <title>Whole-genome sequence and methylome profiling of the almond [Prunus dulcis (Mill.) D.A. Webb] cultivar 'Nonpareil'.</title>
        <authorList>
            <person name="D'Amico-Willman K.M."/>
            <person name="Ouma W.Z."/>
            <person name="Meulia T."/>
            <person name="Sideli G.M."/>
            <person name="Gradziel T.M."/>
            <person name="Fresnedo-Ramirez J."/>
        </authorList>
    </citation>
    <scope>NUCLEOTIDE SEQUENCE [LARGE SCALE GENOMIC DNA]</scope>
    <source>
        <strain evidence="9">Clone GOH B32 T37-40</strain>
    </source>
</reference>
<organism evidence="10 11">
    <name type="scientific">Prunus dulcis</name>
    <name type="common">Almond</name>
    <name type="synonym">Amygdalus dulcis</name>
    <dbReference type="NCBI Taxonomy" id="3755"/>
    <lineage>
        <taxon>Eukaryota</taxon>
        <taxon>Viridiplantae</taxon>
        <taxon>Streptophyta</taxon>
        <taxon>Embryophyta</taxon>
        <taxon>Tracheophyta</taxon>
        <taxon>Spermatophyta</taxon>
        <taxon>Magnoliopsida</taxon>
        <taxon>eudicotyledons</taxon>
        <taxon>Gunneridae</taxon>
        <taxon>Pentapetalae</taxon>
        <taxon>rosids</taxon>
        <taxon>fabids</taxon>
        <taxon>Rosales</taxon>
        <taxon>Rosaceae</taxon>
        <taxon>Amygdaloideae</taxon>
        <taxon>Amygdaleae</taxon>
        <taxon>Prunus</taxon>
    </lineage>
</organism>
<feature type="transmembrane region" description="Helical" evidence="8">
    <location>
        <begin position="145"/>
        <end position="168"/>
    </location>
</feature>
<keyword evidence="3" id="KW-0732">Signal</keyword>
<dbReference type="OMA" id="ICERINL"/>
<keyword evidence="5 8" id="KW-0472">Membrane</keyword>
<dbReference type="Proteomes" id="UP000327085">
    <property type="component" value="Chromosome 4"/>
</dbReference>
<dbReference type="InParanoid" id="A0A5E4F2S8"/>
<dbReference type="PANTHER" id="PTHR48063">
    <property type="entry name" value="LRR RECEPTOR-LIKE KINASE"/>
    <property type="match status" value="1"/>
</dbReference>
<evidence type="ECO:0000256" key="7">
    <source>
        <dbReference type="ARBA" id="ARBA00023180"/>
    </source>
</evidence>
<dbReference type="Pfam" id="PF00560">
    <property type="entry name" value="LRR_1"/>
    <property type="match status" value="1"/>
</dbReference>
<evidence type="ECO:0000256" key="2">
    <source>
        <dbReference type="ARBA" id="ARBA00022692"/>
    </source>
</evidence>
<dbReference type="SUPFAM" id="SSF52058">
    <property type="entry name" value="L domain-like"/>
    <property type="match status" value="1"/>
</dbReference>
<evidence type="ECO:0000256" key="8">
    <source>
        <dbReference type="SAM" id="Phobius"/>
    </source>
</evidence>
<dbReference type="Gramene" id="VVA22116">
    <property type="protein sequence ID" value="VVA22116"/>
    <property type="gene ID" value="Prudul26B024600"/>
</dbReference>
<dbReference type="GO" id="GO:0016020">
    <property type="term" value="C:membrane"/>
    <property type="evidence" value="ECO:0007669"/>
    <property type="project" value="UniProtKB-SubCell"/>
</dbReference>
<dbReference type="InterPro" id="IPR001611">
    <property type="entry name" value="Leu-rich_rpt"/>
</dbReference>